<gene>
    <name evidence="2" type="ORF">GBG18_10730</name>
    <name evidence="1" type="ORF">GBG19_12915</name>
</gene>
<evidence type="ECO:0000313" key="3">
    <source>
        <dbReference type="Proteomes" id="UP000461010"/>
    </source>
</evidence>
<evidence type="ECO:0000313" key="4">
    <source>
        <dbReference type="Proteomes" id="UP000472839"/>
    </source>
</evidence>
<dbReference type="EMBL" id="WFKK01000047">
    <property type="protein sequence ID" value="KAB7886059.1"/>
    <property type="molecule type" value="Genomic_DNA"/>
</dbReference>
<name>A0A6L4WQA7_9BACT</name>
<reference evidence="3 4" key="1">
    <citation type="submission" date="2019-10" db="EMBL/GenBank/DDBJ databases">
        <title>Poseidonibacter ostreae sp. nov., isolated from the gut of the Ostrea denselamellosa.</title>
        <authorList>
            <person name="Choi A."/>
        </authorList>
    </citation>
    <scope>NUCLEOTIDE SEQUENCE [LARGE SCALE GENOMIC DNA]</scope>
    <source>
        <strain evidence="1 4">SJOD-M-33</strain>
        <strain evidence="2 3">SJOD-M-5</strain>
    </source>
</reference>
<evidence type="ECO:0000313" key="2">
    <source>
        <dbReference type="EMBL" id="KAB7889620.1"/>
    </source>
</evidence>
<dbReference type="Proteomes" id="UP000461010">
    <property type="component" value="Unassembled WGS sequence"/>
</dbReference>
<dbReference type="RefSeq" id="WP_152190976.1">
    <property type="nucleotide sequence ID" value="NZ_WFKI01000025.1"/>
</dbReference>
<dbReference type="EMBL" id="WFKJ01000033">
    <property type="protein sequence ID" value="KAB7889620.1"/>
    <property type="molecule type" value="Genomic_DNA"/>
</dbReference>
<keyword evidence="3" id="KW-1185">Reference proteome</keyword>
<organism evidence="1 4">
    <name type="scientific">Poseidonibacter ostreae</name>
    <dbReference type="NCBI Taxonomy" id="2654171"/>
    <lineage>
        <taxon>Bacteria</taxon>
        <taxon>Pseudomonadati</taxon>
        <taxon>Campylobacterota</taxon>
        <taxon>Epsilonproteobacteria</taxon>
        <taxon>Campylobacterales</taxon>
        <taxon>Arcobacteraceae</taxon>
        <taxon>Poseidonibacter</taxon>
    </lineage>
</organism>
<accession>A0A6L4WQA7</accession>
<dbReference type="AlphaFoldDB" id="A0A6L4WQA7"/>
<comment type="caution">
    <text evidence="1">The sequence shown here is derived from an EMBL/GenBank/DDBJ whole genome shotgun (WGS) entry which is preliminary data.</text>
</comment>
<proteinExistence type="predicted"/>
<dbReference type="Proteomes" id="UP000472839">
    <property type="component" value="Unassembled WGS sequence"/>
</dbReference>
<sequence>MSKKKLPKTKSNNIQKQKYLKTYLLQKRYTLKDLKCEVILMICDMLIDNYIKAEDDGKNEKLIEELTATEKILIYTNMKNLQEDIQKNILTIDKIQYIIDNQSKDKNSLIEAKLIDSCHYFYNLCATKLKSAIISRTNNENELKWIPDLIAILLIQDMKEKGYSFNKFKFIEEYDFDRLFSVYMKTNILLKQKNKISLFSKEKTIINIMESVSYEIVKELINSKYR</sequence>
<protein>
    <submittedName>
        <fullName evidence="1">Uncharacterized protein</fullName>
    </submittedName>
</protein>
<evidence type="ECO:0000313" key="1">
    <source>
        <dbReference type="EMBL" id="KAB7886059.1"/>
    </source>
</evidence>